<name>A0AAU8VHL2_NEILA</name>
<evidence type="ECO:0000313" key="2">
    <source>
        <dbReference type="Proteomes" id="UP000191249"/>
    </source>
</evidence>
<keyword evidence="1" id="KW-0548">Nucleotidyltransferase</keyword>
<keyword evidence="1" id="KW-0808">Transferase</keyword>
<gene>
    <name evidence="1" type="ORF">B2G52_10715</name>
</gene>
<keyword evidence="1" id="KW-0695">RNA-directed DNA polymerase</keyword>
<proteinExistence type="predicted"/>
<accession>A0AAU8VHL2</accession>
<organism evidence="1 2">
    <name type="scientific">Neisseria lactamica</name>
    <dbReference type="NCBI Taxonomy" id="486"/>
    <lineage>
        <taxon>Bacteria</taxon>
        <taxon>Pseudomonadati</taxon>
        <taxon>Pseudomonadota</taxon>
        <taxon>Betaproteobacteria</taxon>
        <taxon>Neisseriales</taxon>
        <taxon>Neisseriaceae</taxon>
        <taxon>Neisseria</taxon>
    </lineage>
</organism>
<reference evidence="1 2" key="1">
    <citation type="submission" date="2017-03" db="EMBL/GenBank/DDBJ databases">
        <title>N. lactamica Y92-1009 whole genome sequence.</title>
        <authorList>
            <person name="Pandey A.K."/>
            <person name="Read R.C."/>
        </authorList>
    </citation>
    <scope>NUCLEOTIDE SEQUENCE [LARGE SCALE GENOMIC DNA]</scope>
    <source>
        <strain evidence="1 2">Y92-1009</strain>
    </source>
</reference>
<sequence>MMKQDKRTDTSPTTRLKCTDYAIRPREISALRLWIRKSFRRFRRHIHATLSKE</sequence>
<dbReference type="Proteomes" id="UP000191249">
    <property type="component" value="Chromosome"/>
</dbReference>
<dbReference type="EMBL" id="CP019894">
    <property type="protein sequence ID" value="ARB05270.1"/>
    <property type="molecule type" value="Genomic_DNA"/>
</dbReference>
<dbReference type="AlphaFoldDB" id="A0AAU8VHL2"/>
<dbReference type="RefSeq" id="WP_078836001.1">
    <property type="nucleotide sequence ID" value="NZ_QQMH01000007.1"/>
</dbReference>
<dbReference type="GO" id="GO:0003964">
    <property type="term" value="F:RNA-directed DNA polymerase activity"/>
    <property type="evidence" value="ECO:0007669"/>
    <property type="project" value="UniProtKB-KW"/>
</dbReference>
<protein>
    <submittedName>
        <fullName evidence="1">Reverse transcriptase</fullName>
    </submittedName>
</protein>
<evidence type="ECO:0000313" key="1">
    <source>
        <dbReference type="EMBL" id="ARB05270.1"/>
    </source>
</evidence>